<proteinExistence type="predicted"/>
<dbReference type="AlphaFoldDB" id="A0AAQ3WJ98"/>
<evidence type="ECO:0000259" key="2">
    <source>
        <dbReference type="PROSITE" id="PS50158"/>
    </source>
</evidence>
<dbReference type="Proteomes" id="UP001341281">
    <property type="component" value="Chromosome 03"/>
</dbReference>
<keyword evidence="1" id="KW-0862">Zinc</keyword>
<organism evidence="3 4">
    <name type="scientific">Paspalum notatum var. saurae</name>
    <dbReference type="NCBI Taxonomy" id="547442"/>
    <lineage>
        <taxon>Eukaryota</taxon>
        <taxon>Viridiplantae</taxon>
        <taxon>Streptophyta</taxon>
        <taxon>Embryophyta</taxon>
        <taxon>Tracheophyta</taxon>
        <taxon>Spermatophyta</taxon>
        <taxon>Magnoliopsida</taxon>
        <taxon>Liliopsida</taxon>
        <taxon>Poales</taxon>
        <taxon>Poaceae</taxon>
        <taxon>PACMAD clade</taxon>
        <taxon>Panicoideae</taxon>
        <taxon>Andropogonodae</taxon>
        <taxon>Paspaleae</taxon>
        <taxon>Paspalinae</taxon>
        <taxon>Paspalum</taxon>
    </lineage>
</organism>
<reference evidence="3 4" key="1">
    <citation type="submission" date="2024-02" db="EMBL/GenBank/DDBJ databases">
        <title>High-quality chromosome-scale genome assembly of Pensacola bahiagrass (Paspalum notatum Flugge var. saurae).</title>
        <authorList>
            <person name="Vega J.M."/>
            <person name="Podio M."/>
            <person name="Orjuela J."/>
            <person name="Siena L.A."/>
            <person name="Pessino S.C."/>
            <person name="Combes M.C."/>
            <person name="Mariac C."/>
            <person name="Albertini E."/>
            <person name="Pupilli F."/>
            <person name="Ortiz J.P.A."/>
            <person name="Leblanc O."/>
        </authorList>
    </citation>
    <scope>NUCLEOTIDE SEQUENCE [LARGE SCALE GENOMIC DNA]</scope>
    <source>
        <strain evidence="3">R1</strain>
        <tissue evidence="3">Leaf</tissue>
    </source>
</reference>
<evidence type="ECO:0000256" key="1">
    <source>
        <dbReference type="PROSITE-ProRule" id="PRU00047"/>
    </source>
</evidence>
<dbReference type="EMBL" id="CP144747">
    <property type="protein sequence ID" value="WVZ63493.1"/>
    <property type="molecule type" value="Genomic_DNA"/>
</dbReference>
<name>A0AAQ3WJ98_PASNO</name>
<accession>A0AAQ3WJ98</accession>
<evidence type="ECO:0000313" key="3">
    <source>
        <dbReference type="EMBL" id="WVZ63493.1"/>
    </source>
</evidence>
<evidence type="ECO:0000313" key="4">
    <source>
        <dbReference type="Proteomes" id="UP001341281"/>
    </source>
</evidence>
<dbReference type="GO" id="GO:0008270">
    <property type="term" value="F:zinc ion binding"/>
    <property type="evidence" value="ECO:0007669"/>
    <property type="project" value="UniProtKB-KW"/>
</dbReference>
<dbReference type="GO" id="GO:0003676">
    <property type="term" value="F:nucleic acid binding"/>
    <property type="evidence" value="ECO:0007669"/>
    <property type="project" value="InterPro"/>
</dbReference>
<protein>
    <recommendedName>
        <fullName evidence="2">CCHC-type domain-containing protein</fullName>
    </recommendedName>
</protein>
<keyword evidence="4" id="KW-1185">Reference proteome</keyword>
<keyword evidence="1" id="KW-0863">Zinc-finger</keyword>
<keyword evidence="1" id="KW-0479">Metal-binding</keyword>
<dbReference type="PROSITE" id="PS50158">
    <property type="entry name" value="ZF_CCHC"/>
    <property type="match status" value="1"/>
</dbReference>
<gene>
    <name evidence="3" type="ORF">U9M48_013120</name>
</gene>
<dbReference type="InterPro" id="IPR001878">
    <property type="entry name" value="Znf_CCHC"/>
</dbReference>
<sequence length="206" mass="23234">MFKKIAKNGTWGADRVAPSSVIAPSTGVVKSVLEVEKVEILGGKINSLMRRIKKMESGRAEEVKSIEAMMTCEECGEYGHSKVSCPEEANALDYARKEGWIPPSNYRQNRQQFTARSAIQNAIPLRIQLKDFMEEQAKINKDTHSKFKDMDKVLENIDGKITTVGSSNQQLMGMMKILENQLSQLAEHHRIRTKESCLDNHSLKSH</sequence>
<feature type="domain" description="CCHC-type" evidence="2">
    <location>
        <begin position="72"/>
        <end position="87"/>
    </location>
</feature>